<keyword evidence="2" id="KW-0560">Oxidoreductase</keyword>
<name>A0A1M5DPU7_9ACTN</name>
<proteinExistence type="inferred from homology"/>
<comment type="similarity">
    <text evidence="1 3">Belongs to the short-chain dehydrogenases/reductases (SDR) family.</text>
</comment>
<dbReference type="InterPro" id="IPR036291">
    <property type="entry name" value="NAD(P)-bd_dom_sf"/>
</dbReference>
<dbReference type="Proteomes" id="UP000186132">
    <property type="component" value="Unassembled WGS sequence"/>
</dbReference>
<dbReference type="PRINTS" id="PR00080">
    <property type="entry name" value="SDRFAMILY"/>
</dbReference>
<dbReference type="GO" id="GO:0016491">
    <property type="term" value="F:oxidoreductase activity"/>
    <property type="evidence" value="ECO:0007669"/>
    <property type="project" value="UniProtKB-KW"/>
</dbReference>
<keyword evidence="5" id="KW-1185">Reference proteome</keyword>
<dbReference type="Gene3D" id="3.40.50.720">
    <property type="entry name" value="NAD(P)-binding Rossmann-like Domain"/>
    <property type="match status" value="1"/>
</dbReference>
<dbReference type="Pfam" id="PF00106">
    <property type="entry name" value="adh_short"/>
    <property type="match status" value="1"/>
</dbReference>
<accession>A0A1M5DPU7</accession>
<dbReference type="PROSITE" id="PS00061">
    <property type="entry name" value="ADH_SHORT"/>
    <property type="match status" value="1"/>
</dbReference>
<evidence type="ECO:0000313" key="5">
    <source>
        <dbReference type="Proteomes" id="UP000186132"/>
    </source>
</evidence>
<dbReference type="OrthoDB" id="9810734at2"/>
<evidence type="ECO:0000256" key="2">
    <source>
        <dbReference type="ARBA" id="ARBA00023002"/>
    </source>
</evidence>
<dbReference type="InterPro" id="IPR020904">
    <property type="entry name" value="Sc_DH/Rdtase_CS"/>
</dbReference>
<evidence type="ECO:0000256" key="3">
    <source>
        <dbReference type="RuleBase" id="RU000363"/>
    </source>
</evidence>
<gene>
    <name evidence="4" type="ORF">SAMN05443575_0656</name>
</gene>
<dbReference type="PRINTS" id="PR00081">
    <property type="entry name" value="GDHRDH"/>
</dbReference>
<dbReference type="GO" id="GO:0016020">
    <property type="term" value="C:membrane"/>
    <property type="evidence" value="ECO:0007669"/>
    <property type="project" value="TreeGrafter"/>
</dbReference>
<dbReference type="AlphaFoldDB" id="A0A1M5DPU7"/>
<dbReference type="RefSeq" id="WP_073385829.1">
    <property type="nucleotide sequence ID" value="NZ_FQVU01000001.1"/>
</dbReference>
<dbReference type="STRING" id="1206085.SAMN05443575_0656"/>
<dbReference type="EMBL" id="FQVU01000001">
    <property type="protein sequence ID" value="SHF69017.1"/>
    <property type="molecule type" value="Genomic_DNA"/>
</dbReference>
<dbReference type="SUPFAM" id="SSF51735">
    <property type="entry name" value="NAD(P)-binding Rossmann-fold domains"/>
    <property type="match status" value="1"/>
</dbReference>
<evidence type="ECO:0000313" key="4">
    <source>
        <dbReference type="EMBL" id="SHF69017.1"/>
    </source>
</evidence>
<sequence>MTTRRTVLITGGTRGIGNGLARRFAARGDRVMITGRDRRRLAEAGRQTPGLLTAQSDISSPRDREQLATHVVEQLPTLDLLINNAGVQRRVSLADDDASWPERQAELDALLSGPVHLNHLLIPIMLNHGNTATIVNVTSGGALIPQPFAPLYSAAKAALHSYTMTLRHALADTAIDVLELMPPAVATGLSGSPTPHGADINAFCDAAFAGIQARQPVVSFGSTATDQVQQRLRSEQDMFETNSARFPVIVY</sequence>
<dbReference type="PANTHER" id="PTHR44196">
    <property type="entry name" value="DEHYDROGENASE/REDUCTASE SDR FAMILY MEMBER 7B"/>
    <property type="match status" value="1"/>
</dbReference>
<evidence type="ECO:0000256" key="1">
    <source>
        <dbReference type="ARBA" id="ARBA00006484"/>
    </source>
</evidence>
<protein>
    <submittedName>
        <fullName evidence="4">Uncharacterized oxidoreductase</fullName>
    </submittedName>
</protein>
<dbReference type="InterPro" id="IPR002347">
    <property type="entry name" value="SDR_fam"/>
</dbReference>
<reference evidence="4 5" key="1">
    <citation type="submission" date="2016-11" db="EMBL/GenBank/DDBJ databases">
        <authorList>
            <person name="Jaros S."/>
            <person name="Januszkiewicz K."/>
            <person name="Wedrychowicz H."/>
        </authorList>
    </citation>
    <scope>NUCLEOTIDE SEQUENCE [LARGE SCALE GENOMIC DNA]</scope>
    <source>
        <strain evidence="4 5">DSM 45627</strain>
    </source>
</reference>
<dbReference type="PANTHER" id="PTHR44196:SF1">
    <property type="entry name" value="DEHYDROGENASE_REDUCTASE SDR FAMILY MEMBER 7B"/>
    <property type="match status" value="1"/>
</dbReference>
<organism evidence="4 5">
    <name type="scientific">Jatrophihabitans endophyticus</name>
    <dbReference type="NCBI Taxonomy" id="1206085"/>
    <lineage>
        <taxon>Bacteria</taxon>
        <taxon>Bacillati</taxon>
        <taxon>Actinomycetota</taxon>
        <taxon>Actinomycetes</taxon>
        <taxon>Jatrophihabitantales</taxon>
        <taxon>Jatrophihabitantaceae</taxon>
        <taxon>Jatrophihabitans</taxon>
    </lineage>
</organism>